<dbReference type="RefSeq" id="WP_006006507.1">
    <property type="nucleotide sequence ID" value="NZ_DS996357.1"/>
</dbReference>
<protein>
    <submittedName>
        <fullName evidence="1">Capsule polysaccharide biosynthesis protein</fullName>
    </submittedName>
</protein>
<dbReference type="InterPro" id="IPR007833">
    <property type="entry name" value="Capsule_polysaccharide_synth"/>
</dbReference>
<dbReference type="AlphaFoldDB" id="B6WU54"/>
<dbReference type="CDD" id="cd16440">
    <property type="entry name" value="beta_Kdo_transferase_KpsC_1"/>
    <property type="match status" value="1"/>
</dbReference>
<dbReference type="Pfam" id="PF05159">
    <property type="entry name" value="Capsule_synth"/>
    <property type="match status" value="2"/>
</dbReference>
<reference evidence="1 2" key="1">
    <citation type="submission" date="2008-10" db="EMBL/GenBank/DDBJ databases">
        <title>Draft genome sequence of Desulvovibrio piger (ATCC 29098).</title>
        <authorList>
            <person name="Sudarsanam P."/>
            <person name="Ley R."/>
            <person name="Guruge J."/>
            <person name="Turnbaugh P.J."/>
            <person name="Mahowald M."/>
            <person name="Liep D."/>
            <person name="Gordon J."/>
        </authorList>
    </citation>
    <scope>NUCLEOTIDE SEQUENCE [LARGE SCALE GENOMIC DNA]</scope>
    <source>
        <strain evidence="1 2">ATCC 29098</strain>
    </source>
</reference>
<accession>B6WU54</accession>
<comment type="caution">
    <text evidence="1">The sequence shown here is derived from an EMBL/GenBank/DDBJ whole genome shotgun (WGS) entry which is preliminary data.</text>
</comment>
<dbReference type="HOGENOM" id="CLU_025998_0_0_7"/>
<reference evidence="1 2" key="2">
    <citation type="submission" date="2008-10" db="EMBL/GenBank/DDBJ databases">
        <authorList>
            <person name="Fulton L."/>
            <person name="Clifton S."/>
            <person name="Fulton B."/>
            <person name="Xu J."/>
            <person name="Minx P."/>
            <person name="Pepin K.H."/>
            <person name="Johnson M."/>
            <person name="Bhonagiri V."/>
            <person name="Nash W.E."/>
            <person name="Mardis E.R."/>
            <person name="Wilson R.K."/>
        </authorList>
    </citation>
    <scope>NUCLEOTIDE SEQUENCE [LARGE SCALE GENOMIC DNA]</scope>
    <source>
        <strain evidence="1 2">ATCC 29098</strain>
    </source>
</reference>
<evidence type="ECO:0000313" key="2">
    <source>
        <dbReference type="Proteomes" id="UP000003676"/>
    </source>
</evidence>
<dbReference type="OrthoDB" id="543755at2"/>
<organism evidence="1 2">
    <name type="scientific">Desulfovibrio piger ATCC 29098</name>
    <dbReference type="NCBI Taxonomy" id="411464"/>
    <lineage>
        <taxon>Bacteria</taxon>
        <taxon>Pseudomonadati</taxon>
        <taxon>Thermodesulfobacteriota</taxon>
        <taxon>Desulfovibrionia</taxon>
        <taxon>Desulfovibrionales</taxon>
        <taxon>Desulfovibrionaceae</taxon>
        <taxon>Desulfovibrio</taxon>
    </lineage>
</organism>
<name>B6WU54_9BACT</name>
<proteinExistence type="predicted"/>
<gene>
    <name evidence="1" type="ORF">DESPIG_01612</name>
</gene>
<dbReference type="Proteomes" id="UP000003676">
    <property type="component" value="Unassembled WGS sequence"/>
</dbReference>
<dbReference type="eggNOG" id="COG3563">
    <property type="taxonomic scope" value="Bacteria"/>
</dbReference>
<sequence>MIPRYFGYLFRQVRQRLTPAVRLPRWPLLLLQAPEQDFWALFSPGMARVPYLETFLDRDVRYLPAWKGRTWLWSRLGQRCCGVLAWGLKQSGKAAEALARSHGLPLLRLEDGFLRSLDLGVKGAPPYALVVDDTGIYYDSTRPSALENQLNSDGWQTPELLAEARSAISAILAYNLSKYNHAPDAPADLILDRGRPRILILDQTRHDLSVLLGGADAGTFTSMLEAACREHPGADIWVKTHPDVLSGRKQGFFDPHDLPAGVHLLAEDVSPLSLLRQVDEVYCVTSQMGFEALLLGKKVHCFGMPFYAGWGLTHDRQHCPRRTAVRTLEEVFAAAYILYSRYVHPVTGRRCGIMDIIRLLAEQRRRNELNRGFHACLGFRLWKHEQARAFLASTGGTQAFFTDEGKAVAAAKARQGRVVVWSSKESPTLSALCRQQHVPLLRMEDGFIRSKGLGSDFIRPGSLVLDDLGIYYDPRQPSRLEQLIRNGIEDSGLLEQARALREELCRSGITKYNVGSMADLPALPTDRTIVLVPGQVEDDASVRTGGCGIHSNLELLQAVRKVRPQAFIIYKEHPDVSSGNRKGALQDSDVAGLADAFVRKTAISQLYRRCHEVHTLTSQSGFEALLRGIPVFTYGGPFYAGWGLTRDRLSFPRRKAIASVDVLVAAVLLCYPAYYDWEHRCFTDCMAFLAKLKSHIQPPKV</sequence>
<dbReference type="CDD" id="cd16439">
    <property type="entry name" value="beta_Kdo_transferase_KpsC_2"/>
    <property type="match status" value="1"/>
</dbReference>
<dbReference type="GO" id="GO:0000271">
    <property type="term" value="P:polysaccharide biosynthetic process"/>
    <property type="evidence" value="ECO:0007669"/>
    <property type="project" value="InterPro"/>
</dbReference>
<dbReference type="GO" id="GO:0015774">
    <property type="term" value="P:polysaccharide transport"/>
    <property type="evidence" value="ECO:0007669"/>
    <property type="project" value="InterPro"/>
</dbReference>
<dbReference type="EMBL" id="ABXU01000041">
    <property type="protein sequence ID" value="EEB33494.1"/>
    <property type="molecule type" value="Genomic_DNA"/>
</dbReference>
<evidence type="ECO:0000313" key="1">
    <source>
        <dbReference type="EMBL" id="EEB33494.1"/>
    </source>
</evidence>